<keyword evidence="5" id="KW-0547">Nucleotide-binding</keyword>
<feature type="domain" description="Histidine kinase" evidence="8">
    <location>
        <begin position="162"/>
        <end position="355"/>
    </location>
</feature>
<dbReference type="InterPro" id="IPR011102">
    <property type="entry name" value="Sig_transdc_His_kinase_HWE"/>
</dbReference>
<dbReference type="GO" id="GO:0016301">
    <property type="term" value="F:kinase activity"/>
    <property type="evidence" value="ECO:0007669"/>
    <property type="project" value="UniProtKB-KW"/>
</dbReference>
<evidence type="ECO:0000256" key="1">
    <source>
        <dbReference type="ARBA" id="ARBA00000085"/>
    </source>
</evidence>
<dbReference type="InterPro" id="IPR005467">
    <property type="entry name" value="His_kinase_dom"/>
</dbReference>
<evidence type="ECO:0000259" key="8">
    <source>
        <dbReference type="PROSITE" id="PS50109"/>
    </source>
</evidence>
<dbReference type="Pfam" id="PF07568">
    <property type="entry name" value="HisKA_2"/>
    <property type="match status" value="1"/>
</dbReference>
<evidence type="ECO:0000256" key="3">
    <source>
        <dbReference type="ARBA" id="ARBA00022553"/>
    </source>
</evidence>
<gene>
    <name evidence="9" type="ORF">R9Z33_05090</name>
</gene>
<evidence type="ECO:0000256" key="7">
    <source>
        <dbReference type="ARBA" id="ARBA00022840"/>
    </source>
</evidence>
<dbReference type="Gene3D" id="3.30.565.10">
    <property type="entry name" value="Histidine kinase-like ATPase, C-terminal domain"/>
    <property type="match status" value="1"/>
</dbReference>
<reference evidence="9 10" key="1">
    <citation type="submission" date="2023-11" db="EMBL/GenBank/DDBJ databases">
        <title>Arctic aerobic anoxygenic photoheterotroph Sediminicoccus rosea KRV36 adapts its photosynthesis to long days of polar summer.</title>
        <authorList>
            <person name="Tomasch J."/>
            <person name="Kopejtka K."/>
            <person name="Bily T."/>
            <person name="Gardiner A.T."/>
            <person name="Gardian Z."/>
            <person name="Shivaramu S."/>
            <person name="Koblizek M."/>
            <person name="Engelhardt F."/>
            <person name="Kaftan D."/>
        </authorList>
    </citation>
    <scope>NUCLEOTIDE SEQUENCE [LARGE SCALE GENOMIC DNA]</scope>
    <source>
        <strain evidence="9 10">R-30</strain>
    </source>
</reference>
<dbReference type="Gene3D" id="3.30.450.20">
    <property type="entry name" value="PAS domain"/>
    <property type="match status" value="1"/>
</dbReference>
<dbReference type="EMBL" id="CP137852">
    <property type="protein sequence ID" value="WPB86245.1"/>
    <property type="molecule type" value="Genomic_DNA"/>
</dbReference>
<dbReference type="SUPFAM" id="SSF55785">
    <property type="entry name" value="PYP-like sensor domain (PAS domain)"/>
    <property type="match status" value="1"/>
</dbReference>
<keyword evidence="7" id="KW-0067">ATP-binding</keyword>
<dbReference type="RefSeq" id="WP_318650218.1">
    <property type="nucleotide sequence ID" value="NZ_CP137852.1"/>
</dbReference>
<keyword evidence="6 9" id="KW-0418">Kinase</keyword>
<dbReference type="PANTHER" id="PTHR41523:SF8">
    <property type="entry name" value="ETHYLENE RESPONSE SENSOR PROTEIN"/>
    <property type="match status" value="1"/>
</dbReference>
<accession>A0ABZ0PMB9</accession>
<comment type="catalytic activity">
    <reaction evidence="1">
        <text>ATP + protein L-histidine = ADP + protein N-phospho-L-histidine.</text>
        <dbReference type="EC" id="2.7.13.3"/>
    </reaction>
</comment>
<sequence>MTTDDAKPRPLTDLIDSPDLAAALDSDRFKQFLDHIPFAIAVAELEPVERVTYANLEFERLSEQQPAELLNRPWTDLKAIASAKGDDRRLSEAIVAGEDHIGTFHIEGEPGIVVDAWSNIIHDDSGVALFRLVALAAVKTHSRDDLQAFERRVEEKDVLLRELQHRVKNNLQMIAALIRMEARNAPDDETEDSFSRLAGRIGALALLYHALSPDQPRESVDLGTYLSQIAASVMQAHAVEGIRLDLKVDTWPVSINVAMPTGLVVNEVLTNALKHAFVGREGGTITLHSLVEAEGCRIVIADNGIGLPPGTRWPTSGRLGSLIVESLRQNAGAQLEVDAPPGGGLRVTIRFARVAAAPEPGDGAPRG</sequence>
<keyword evidence="3" id="KW-0597">Phosphoprotein</keyword>
<dbReference type="InterPro" id="IPR011495">
    <property type="entry name" value="Sig_transdc_His_kin_sub2_dim/P"/>
</dbReference>
<proteinExistence type="predicted"/>
<dbReference type="InterPro" id="IPR000014">
    <property type="entry name" value="PAS"/>
</dbReference>
<name>A0ABZ0PMB9_9PROT</name>
<protein>
    <recommendedName>
        <fullName evidence="2">histidine kinase</fullName>
        <ecNumber evidence="2">2.7.13.3</ecNumber>
    </recommendedName>
</protein>
<dbReference type="Proteomes" id="UP001305521">
    <property type="component" value="Chromosome"/>
</dbReference>
<evidence type="ECO:0000256" key="2">
    <source>
        <dbReference type="ARBA" id="ARBA00012438"/>
    </source>
</evidence>
<dbReference type="EC" id="2.7.13.3" evidence="2"/>
<organism evidence="9 10">
    <name type="scientific">Sediminicoccus rosea</name>
    <dbReference type="NCBI Taxonomy" id="1225128"/>
    <lineage>
        <taxon>Bacteria</taxon>
        <taxon>Pseudomonadati</taxon>
        <taxon>Pseudomonadota</taxon>
        <taxon>Alphaproteobacteria</taxon>
        <taxon>Acetobacterales</taxon>
        <taxon>Roseomonadaceae</taxon>
        <taxon>Sediminicoccus</taxon>
    </lineage>
</organism>
<evidence type="ECO:0000256" key="6">
    <source>
        <dbReference type="ARBA" id="ARBA00022777"/>
    </source>
</evidence>
<dbReference type="SMART" id="SM00911">
    <property type="entry name" value="HWE_HK"/>
    <property type="match status" value="1"/>
</dbReference>
<evidence type="ECO:0000256" key="4">
    <source>
        <dbReference type="ARBA" id="ARBA00022679"/>
    </source>
</evidence>
<dbReference type="Pfam" id="PF02518">
    <property type="entry name" value="HATPase_c"/>
    <property type="match status" value="1"/>
</dbReference>
<evidence type="ECO:0000313" key="9">
    <source>
        <dbReference type="EMBL" id="WPB86245.1"/>
    </source>
</evidence>
<evidence type="ECO:0000256" key="5">
    <source>
        <dbReference type="ARBA" id="ARBA00022741"/>
    </source>
</evidence>
<dbReference type="InterPro" id="IPR036890">
    <property type="entry name" value="HATPase_C_sf"/>
</dbReference>
<dbReference type="SUPFAM" id="SSF55874">
    <property type="entry name" value="ATPase domain of HSP90 chaperone/DNA topoisomerase II/histidine kinase"/>
    <property type="match status" value="1"/>
</dbReference>
<dbReference type="Pfam" id="PF13188">
    <property type="entry name" value="PAS_8"/>
    <property type="match status" value="1"/>
</dbReference>
<keyword evidence="10" id="KW-1185">Reference proteome</keyword>
<dbReference type="SMART" id="SM00387">
    <property type="entry name" value="HATPase_c"/>
    <property type="match status" value="1"/>
</dbReference>
<dbReference type="InterPro" id="IPR035965">
    <property type="entry name" value="PAS-like_dom_sf"/>
</dbReference>
<dbReference type="InterPro" id="IPR003594">
    <property type="entry name" value="HATPase_dom"/>
</dbReference>
<keyword evidence="4" id="KW-0808">Transferase</keyword>
<dbReference type="PROSITE" id="PS50109">
    <property type="entry name" value="HIS_KIN"/>
    <property type="match status" value="1"/>
</dbReference>
<evidence type="ECO:0000313" key="10">
    <source>
        <dbReference type="Proteomes" id="UP001305521"/>
    </source>
</evidence>
<dbReference type="PANTHER" id="PTHR41523">
    <property type="entry name" value="TWO-COMPONENT SYSTEM SENSOR PROTEIN"/>
    <property type="match status" value="1"/>
</dbReference>